<reference evidence="4 5" key="1">
    <citation type="submission" date="2012-02" db="EMBL/GenBank/DDBJ databases">
        <title>Shotgun genome sequence of Phaeospirillum photometricum DSM 122.</title>
        <authorList>
            <person name="Duquesne K."/>
            <person name="Sturgis J."/>
        </authorList>
    </citation>
    <scope>NUCLEOTIDE SEQUENCE [LARGE SCALE GENOMIC DNA]</scope>
    <source>
        <strain evidence="5">DSM122</strain>
    </source>
</reference>
<dbReference type="PATRIC" id="fig|1150469.3.peg.3503"/>
<dbReference type="InterPro" id="IPR050595">
    <property type="entry name" value="Bact_response_regulator"/>
</dbReference>
<dbReference type="InterPro" id="IPR011006">
    <property type="entry name" value="CheY-like_superfamily"/>
</dbReference>
<name>H6SR10_PARPM</name>
<feature type="domain" description="Response regulatory" evidence="3">
    <location>
        <begin position="18"/>
        <end position="136"/>
    </location>
</feature>
<sequence>MHRSTLTLPLCLEALMAQILLVDDVRLVRATLAKFLASVGHEVAQTDSVAAALNHVESHPVHLVITDLWMPEADGRTLIRTLAQRRPRLPVIAITGGSPGITETDSLEVALAAGAVSVLMKPVTRQDLLGAVDQALCSVRESAAR</sequence>
<evidence type="ECO:0000256" key="2">
    <source>
        <dbReference type="PROSITE-ProRule" id="PRU00169"/>
    </source>
</evidence>
<evidence type="ECO:0000313" key="5">
    <source>
        <dbReference type="Proteomes" id="UP000033220"/>
    </source>
</evidence>
<evidence type="ECO:0000256" key="1">
    <source>
        <dbReference type="ARBA" id="ARBA00022553"/>
    </source>
</evidence>
<dbReference type="CDD" id="cd00156">
    <property type="entry name" value="REC"/>
    <property type="match status" value="1"/>
</dbReference>
<dbReference type="eggNOG" id="COG2204">
    <property type="taxonomic scope" value="Bacteria"/>
</dbReference>
<protein>
    <submittedName>
        <fullName evidence="4">Response regulator receiver domain protein (CheY)</fullName>
    </submittedName>
</protein>
<dbReference type="KEGG" id="rpm:RSPPHO_03106"/>
<dbReference type="PANTHER" id="PTHR44591">
    <property type="entry name" value="STRESS RESPONSE REGULATOR PROTEIN 1"/>
    <property type="match status" value="1"/>
</dbReference>
<dbReference type="STRING" id="1150469.RSPPHO_03106"/>
<keyword evidence="1 2" id="KW-0597">Phosphoprotein</keyword>
<evidence type="ECO:0000259" key="3">
    <source>
        <dbReference type="PROSITE" id="PS50110"/>
    </source>
</evidence>
<proteinExistence type="predicted"/>
<dbReference type="HOGENOM" id="CLU_000445_69_8_5"/>
<dbReference type="AlphaFoldDB" id="H6SR10"/>
<dbReference type="Pfam" id="PF00072">
    <property type="entry name" value="Response_reg"/>
    <property type="match status" value="1"/>
</dbReference>
<dbReference type="SUPFAM" id="SSF52172">
    <property type="entry name" value="CheY-like"/>
    <property type="match status" value="1"/>
</dbReference>
<feature type="modified residue" description="4-aspartylphosphate" evidence="2">
    <location>
        <position position="67"/>
    </location>
</feature>
<dbReference type="Gene3D" id="3.40.50.2300">
    <property type="match status" value="1"/>
</dbReference>
<dbReference type="InterPro" id="IPR001789">
    <property type="entry name" value="Sig_transdc_resp-reg_receiver"/>
</dbReference>
<organism evidence="4 5">
    <name type="scientific">Pararhodospirillum photometricum DSM 122</name>
    <dbReference type="NCBI Taxonomy" id="1150469"/>
    <lineage>
        <taxon>Bacteria</taxon>
        <taxon>Pseudomonadati</taxon>
        <taxon>Pseudomonadota</taxon>
        <taxon>Alphaproteobacteria</taxon>
        <taxon>Rhodospirillales</taxon>
        <taxon>Rhodospirillaceae</taxon>
        <taxon>Pararhodospirillum</taxon>
    </lineage>
</organism>
<dbReference type="GO" id="GO:0000160">
    <property type="term" value="P:phosphorelay signal transduction system"/>
    <property type="evidence" value="ECO:0007669"/>
    <property type="project" value="InterPro"/>
</dbReference>
<gene>
    <name evidence="4" type="ORF">RSPPHO_03106</name>
</gene>
<dbReference type="EMBL" id="HE663493">
    <property type="protein sequence ID" value="CCG09732.1"/>
    <property type="molecule type" value="Genomic_DNA"/>
</dbReference>
<evidence type="ECO:0000313" key="4">
    <source>
        <dbReference type="EMBL" id="CCG09732.1"/>
    </source>
</evidence>
<dbReference type="SMART" id="SM00448">
    <property type="entry name" value="REC"/>
    <property type="match status" value="1"/>
</dbReference>
<dbReference type="Proteomes" id="UP000033220">
    <property type="component" value="Chromosome DSM 122"/>
</dbReference>
<accession>H6SR10</accession>
<keyword evidence="5" id="KW-1185">Reference proteome</keyword>
<dbReference type="PROSITE" id="PS50110">
    <property type="entry name" value="RESPONSE_REGULATORY"/>
    <property type="match status" value="1"/>
</dbReference>
<dbReference type="PANTHER" id="PTHR44591:SF23">
    <property type="entry name" value="CHEY SUBFAMILY"/>
    <property type="match status" value="1"/>
</dbReference>